<comment type="function">
    <text evidence="1 9">Mediates the side-chain deamidation of N-terminal glutamine residues to glutamate, an important step in N-end rule pathway of protein degradation. Conversion of the resulting N-terminal glutamine to glutamate renders the protein susceptible to arginylation, polyubiquitination and degradation as specified by the N-end rule. Does not act on substrates with internal or C-terminal glutamine and does not act on non-glutamine residues in any position.</text>
</comment>
<dbReference type="STRING" id="6265.A0A0B2V8G5"/>
<dbReference type="InterPro" id="IPR037132">
    <property type="entry name" value="N_Gln_amidohydro_ab_roll_sf"/>
</dbReference>
<evidence type="ECO:0000256" key="7">
    <source>
        <dbReference type="ARBA" id="ARBA00029677"/>
    </source>
</evidence>
<dbReference type="Pfam" id="PF09764">
    <property type="entry name" value="Nt_Gln_amidase"/>
    <property type="match status" value="1"/>
</dbReference>
<evidence type="ECO:0000256" key="8">
    <source>
        <dbReference type="ARBA" id="ARBA00048768"/>
    </source>
</evidence>
<comment type="caution">
    <text evidence="11">The sequence shown here is derived from an EMBL/GenBank/DDBJ whole genome shotgun (WGS) entry which is preliminary data.</text>
</comment>
<evidence type="ECO:0000256" key="5">
    <source>
        <dbReference type="ARBA" id="ARBA00021247"/>
    </source>
</evidence>
<evidence type="ECO:0000256" key="2">
    <source>
        <dbReference type="ARBA" id="ARBA00008985"/>
    </source>
</evidence>
<dbReference type="EC" id="3.5.1.122" evidence="4 9"/>
<dbReference type="PANTHER" id="PTHR13035">
    <property type="entry name" value="PROTEIN N-TERMINAL GLUTAMINE AMIDOHYDROLASE"/>
    <property type="match status" value="1"/>
</dbReference>
<comment type="catalytic activity">
    <reaction evidence="8 9">
        <text>N-terminal L-glutaminyl-[protein] + H2O = N-terminal L-glutamyl-[protein] + NH4(+)</text>
        <dbReference type="Rhea" id="RHEA:50680"/>
        <dbReference type="Rhea" id="RHEA-COMP:12668"/>
        <dbReference type="Rhea" id="RHEA-COMP:12777"/>
        <dbReference type="ChEBI" id="CHEBI:15377"/>
        <dbReference type="ChEBI" id="CHEBI:28938"/>
        <dbReference type="ChEBI" id="CHEBI:64721"/>
        <dbReference type="ChEBI" id="CHEBI:64722"/>
        <dbReference type="EC" id="3.5.1.122"/>
    </reaction>
</comment>
<feature type="non-terminal residue" evidence="11">
    <location>
        <position position="1"/>
    </location>
</feature>
<protein>
    <recommendedName>
        <fullName evidence="5 9">Protein N-terminal glutamine amidohydrolase</fullName>
        <ecNumber evidence="4 9">3.5.1.122</ecNumber>
    </recommendedName>
    <alternativeName>
        <fullName evidence="7 9">Protein NH2-terminal glutamine deamidase</fullName>
    </alternativeName>
</protein>
<name>A0A0B2V8G5_TOXCA</name>
<evidence type="ECO:0000259" key="10">
    <source>
        <dbReference type="Pfam" id="PF09764"/>
    </source>
</evidence>
<proteinExistence type="inferred from homology"/>
<evidence type="ECO:0000256" key="4">
    <source>
        <dbReference type="ARBA" id="ARBA00012718"/>
    </source>
</evidence>
<dbReference type="Gene3D" id="3.10.620.10">
    <property type="entry name" value="Protein N-terminal glutamine amidohydrolase, alpha beta roll"/>
    <property type="match status" value="1"/>
</dbReference>
<evidence type="ECO:0000313" key="12">
    <source>
        <dbReference type="Proteomes" id="UP000031036"/>
    </source>
</evidence>
<evidence type="ECO:0000313" key="11">
    <source>
        <dbReference type="EMBL" id="KHN77843.1"/>
    </source>
</evidence>
<dbReference type="AlphaFoldDB" id="A0A0B2V8G5"/>
<evidence type="ECO:0000256" key="9">
    <source>
        <dbReference type="RuleBase" id="RU367082"/>
    </source>
</evidence>
<dbReference type="OrthoDB" id="191192at2759"/>
<dbReference type="OMA" id="VGENEMY"/>
<dbReference type="PANTHER" id="PTHR13035:SF0">
    <property type="entry name" value="PROTEIN N-TERMINAL GLUTAMINE AMIDOHYDROLASE"/>
    <property type="match status" value="1"/>
</dbReference>
<evidence type="ECO:0000256" key="1">
    <source>
        <dbReference type="ARBA" id="ARBA00003923"/>
    </source>
</evidence>
<dbReference type="InterPro" id="IPR039733">
    <property type="entry name" value="NTAQ1"/>
</dbReference>
<gene>
    <name evidence="11" type="primary">wdyhv1</name>
    <name evidence="11" type="ORF">Tcan_05030</name>
</gene>
<evidence type="ECO:0000256" key="3">
    <source>
        <dbReference type="ARBA" id="ARBA00011245"/>
    </source>
</evidence>
<dbReference type="GO" id="GO:0005634">
    <property type="term" value="C:nucleus"/>
    <property type="evidence" value="ECO:0007669"/>
    <property type="project" value="TreeGrafter"/>
</dbReference>
<dbReference type="EMBL" id="JPKZ01002217">
    <property type="protein sequence ID" value="KHN77843.1"/>
    <property type="molecule type" value="Genomic_DNA"/>
</dbReference>
<dbReference type="GO" id="GO:0008418">
    <property type="term" value="F:protein-N-terminal asparagine amidohydrolase activity"/>
    <property type="evidence" value="ECO:0007669"/>
    <property type="project" value="UniProtKB-UniRule"/>
</dbReference>
<dbReference type="Proteomes" id="UP000031036">
    <property type="component" value="Unassembled WGS sequence"/>
</dbReference>
<organism evidence="11 12">
    <name type="scientific">Toxocara canis</name>
    <name type="common">Canine roundworm</name>
    <dbReference type="NCBI Taxonomy" id="6265"/>
    <lineage>
        <taxon>Eukaryota</taxon>
        <taxon>Metazoa</taxon>
        <taxon>Ecdysozoa</taxon>
        <taxon>Nematoda</taxon>
        <taxon>Chromadorea</taxon>
        <taxon>Rhabditida</taxon>
        <taxon>Spirurina</taxon>
        <taxon>Ascaridomorpha</taxon>
        <taxon>Ascaridoidea</taxon>
        <taxon>Toxocaridae</taxon>
        <taxon>Toxocara</taxon>
    </lineage>
</organism>
<sequence>QKSAKVTPYVVWDYHVILIQQNATKYLVYDLDSTIDFPCEIHIYWKETMRTDIPLNERYRRWFRVVNALEYLKHFSSDRRHMRNDRNEFVAPPPCWPPIFDENRGHNLDQFISMSEETLAHISNVYDESTLQQRFLCEV</sequence>
<reference evidence="11 12" key="1">
    <citation type="submission" date="2014-11" db="EMBL/GenBank/DDBJ databases">
        <title>Genetic blueprint of the zoonotic pathogen Toxocara canis.</title>
        <authorList>
            <person name="Zhu X.-Q."/>
            <person name="Korhonen P.K."/>
            <person name="Cai H."/>
            <person name="Young N.D."/>
            <person name="Nejsum P."/>
            <person name="von Samson-Himmelstjerna G."/>
            <person name="Boag P.R."/>
            <person name="Tan P."/>
            <person name="Li Q."/>
            <person name="Min J."/>
            <person name="Yang Y."/>
            <person name="Wang X."/>
            <person name="Fang X."/>
            <person name="Hall R.S."/>
            <person name="Hofmann A."/>
            <person name="Sternberg P.W."/>
            <person name="Jex A.R."/>
            <person name="Gasser R.B."/>
        </authorList>
    </citation>
    <scope>NUCLEOTIDE SEQUENCE [LARGE SCALE GENOMIC DNA]</scope>
    <source>
        <strain evidence="11">PN_DK_2014</strain>
    </source>
</reference>
<comment type="similarity">
    <text evidence="2 9">Belongs to the NTAQ1 family.</text>
</comment>
<keyword evidence="12" id="KW-1185">Reference proteome</keyword>
<feature type="domain" description="Protein N-terminal glutamine amidohydrolase alpha beta roll" evidence="10">
    <location>
        <begin position="2"/>
        <end position="135"/>
    </location>
</feature>
<dbReference type="GO" id="GO:0005829">
    <property type="term" value="C:cytosol"/>
    <property type="evidence" value="ECO:0007669"/>
    <property type="project" value="TreeGrafter"/>
</dbReference>
<evidence type="ECO:0000256" key="6">
    <source>
        <dbReference type="ARBA" id="ARBA00022801"/>
    </source>
</evidence>
<keyword evidence="6 9" id="KW-0378">Hydrolase</keyword>
<accession>A0A0B2V8G5</accession>
<comment type="subunit">
    <text evidence="3 9">Monomer.</text>
</comment>
<dbReference type="InterPro" id="IPR023128">
    <property type="entry name" value="Prot_N_Gln_amidohydro_ab_roll"/>
</dbReference>
<dbReference type="GO" id="GO:0070773">
    <property type="term" value="F:protein-N-terminal glutamine amidohydrolase activity"/>
    <property type="evidence" value="ECO:0007669"/>
    <property type="project" value="UniProtKB-UniRule"/>
</dbReference>